<comment type="pathway">
    <text evidence="1">Lipid metabolism.</text>
</comment>
<comment type="similarity">
    <text evidence="2 7">Belongs to the 1-acyl-sn-glycerol-3-phosphate acyltransferase family.</text>
</comment>
<comment type="caution">
    <text evidence="9">The sequence shown here is derived from an EMBL/GenBank/DDBJ whole genome shotgun (WGS) entry which is preliminary data.</text>
</comment>
<evidence type="ECO:0000256" key="7">
    <source>
        <dbReference type="RuleBase" id="RU361267"/>
    </source>
</evidence>
<comment type="domain">
    <text evidence="7">The HXXXXD motif is essential for acyltransferase activity and may constitute the binding site for the phosphate moiety of the glycerol-3-phosphate.</text>
</comment>
<keyword evidence="4 7" id="KW-0808">Transferase</keyword>
<evidence type="ECO:0000256" key="6">
    <source>
        <dbReference type="ARBA" id="ARBA00023315"/>
    </source>
</evidence>
<keyword evidence="6 7" id="KW-0012">Acyltransferase</keyword>
<comment type="catalytic activity">
    <reaction evidence="7">
        <text>a 1-acyl-sn-glycero-3-phosphate + an acyl-CoA = a 1,2-diacyl-sn-glycero-3-phosphate + CoA</text>
        <dbReference type="Rhea" id="RHEA:19709"/>
        <dbReference type="ChEBI" id="CHEBI:57287"/>
        <dbReference type="ChEBI" id="CHEBI:57970"/>
        <dbReference type="ChEBI" id="CHEBI:58342"/>
        <dbReference type="ChEBI" id="CHEBI:58608"/>
        <dbReference type="EC" id="2.3.1.51"/>
    </reaction>
</comment>
<evidence type="ECO:0000256" key="5">
    <source>
        <dbReference type="ARBA" id="ARBA00023098"/>
    </source>
</evidence>
<name>A0ABP9KXP3_9NOCA</name>
<dbReference type="InterPro" id="IPR023214">
    <property type="entry name" value="HAD_sf"/>
</dbReference>
<evidence type="ECO:0000256" key="3">
    <source>
        <dbReference type="ARBA" id="ARBA00022516"/>
    </source>
</evidence>
<dbReference type="EMBL" id="BAABJM010000007">
    <property type="protein sequence ID" value="GAA5065942.1"/>
    <property type="molecule type" value="Genomic_DNA"/>
</dbReference>
<keyword evidence="3 7" id="KW-0444">Lipid biosynthesis</keyword>
<dbReference type="SUPFAM" id="SSF69593">
    <property type="entry name" value="Glycerol-3-phosphate (1)-acyltransferase"/>
    <property type="match status" value="1"/>
</dbReference>
<dbReference type="SMART" id="SM00563">
    <property type="entry name" value="PlsC"/>
    <property type="match status" value="1"/>
</dbReference>
<accession>A0ABP9KXP3</accession>
<dbReference type="Gene3D" id="1.20.1440.100">
    <property type="entry name" value="SG protein - dephosphorylation function"/>
    <property type="match status" value="1"/>
</dbReference>
<keyword evidence="5 7" id="KW-0443">Lipid metabolism</keyword>
<reference evidence="10" key="1">
    <citation type="journal article" date="2019" name="Int. J. Syst. Evol. Microbiol.">
        <title>The Global Catalogue of Microorganisms (GCM) 10K type strain sequencing project: providing services to taxonomists for standard genome sequencing and annotation.</title>
        <authorList>
            <consortium name="The Broad Institute Genomics Platform"/>
            <consortium name="The Broad Institute Genome Sequencing Center for Infectious Disease"/>
            <person name="Wu L."/>
            <person name="Ma J."/>
        </authorList>
    </citation>
    <scope>NUCLEOTIDE SEQUENCE [LARGE SCALE GENOMIC DNA]</scope>
    <source>
        <strain evidence="10">JCM 18298</strain>
    </source>
</reference>
<evidence type="ECO:0000256" key="2">
    <source>
        <dbReference type="ARBA" id="ARBA00008655"/>
    </source>
</evidence>
<evidence type="ECO:0000313" key="9">
    <source>
        <dbReference type="EMBL" id="GAA5065942.1"/>
    </source>
</evidence>
<keyword evidence="7" id="KW-0594">Phospholipid biosynthesis</keyword>
<keyword evidence="9" id="KW-0378">Hydrolase</keyword>
<sequence length="476" mass="52412">MAETAEVPPRTPLETTLAAIRSGPQGAEIAAFFDLGGTVVGGFRTPRARRTHEIHDVLLDGLRDNRTSGDYRRNLEQLERALAGRTETELDEIGTRTFEKLVYGHLYREAWQLILAHQDAGHTVVLVSSLTRFHLRPLARELGVDHLLYTRMATHDGTLTGRVEGSTLWHDGKAEAVTDFAAEHRIDLRRSWAYADSTVDLPLLGLVGNQVAVNPDPHLNSVAAERDWPTLAFRPRHDPRPRDFARTVLAFTGLIGGCLGGIASKSATRDRQRMADALMSSGSRTSLRMLGVKVRVTGAENTRAPRPAVFLFNHQSQLDILIVPHVVDGPVAPIAKKELTKNPVFGPILRFTGATFLDRANSSESRKALQPVVETLRAGTSVAVAPEGTRSRTPTPGPFKKGAFHMAIQAGVPVIPVVIRNAGELCWRDEMVVRRGTVDVAVLEPIDVRGWDPENLDAEIASVRRRYLDTLLNWPK</sequence>
<organism evidence="9 10">
    <name type="scientific">Nocardia callitridis</name>
    <dbReference type="NCBI Taxonomy" id="648753"/>
    <lineage>
        <taxon>Bacteria</taxon>
        <taxon>Bacillati</taxon>
        <taxon>Actinomycetota</taxon>
        <taxon>Actinomycetes</taxon>
        <taxon>Mycobacteriales</taxon>
        <taxon>Nocardiaceae</taxon>
        <taxon>Nocardia</taxon>
    </lineage>
</organism>
<dbReference type="PANTHER" id="PTHR10434">
    <property type="entry name" value="1-ACYL-SN-GLYCEROL-3-PHOSPHATE ACYLTRANSFERASE"/>
    <property type="match status" value="1"/>
</dbReference>
<dbReference type="EC" id="2.3.1.51" evidence="7"/>
<dbReference type="Proteomes" id="UP001500603">
    <property type="component" value="Unassembled WGS sequence"/>
</dbReference>
<dbReference type="Pfam" id="PF12710">
    <property type="entry name" value="HAD"/>
    <property type="match status" value="1"/>
</dbReference>
<proteinExistence type="inferred from homology"/>
<evidence type="ECO:0000259" key="8">
    <source>
        <dbReference type="SMART" id="SM00563"/>
    </source>
</evidence>
<dbReference type="CDD" id="cd07989">
    <property type="entry name" value="LPLAT_AGPAT-like"/>
    <property type="match status" value="1"/>
</dbReference>
<dbReference type="InterPro" id="IPR036412">
    <property type="entry name" value="HAD-like_sf"/>
</dbReference>
<dbReference type="NCBIfam" id="TIGR01488">
    <property type="entry name" value="HAD-SF-IB"/>
    <property type="match status" value="1"/>
</dbReference>
<dbReference type="Pfam" id="PF01553">
    <property type="entry name" value="Acyltransferase"/>
    <property type="match status" value="1"/>
</dbReference>
<dbReference type="InterPro" id="IPR004552">
    <property type="entry name" value="AGP_acyltrans"/>
</dbReference>
<evidence type="ECO:0000313" key="10">
    <source>
        <dbReference type="Proteomes" id="UP001500603"/>
    </source>
</evidence>
<dbReference type="InterPro" id="IPR002123">
    <property type="entry name" value="Plipid/glycerol_acylTrfase"/>
</dbReference>
<feature type="domain" description="Phospholipid/glycerol acyltransferase" evidence="8">
    <location>
        <begin position="308"/>
        <end position="422"/>
    </location>
</feature>
<dbReference type="GO" id="GO:0016787">
    <property type="term" value="F:hydrolase activity"/>
    <property type="evidence" value="ECO:0007669"/>
    <property type="project" value="UniProtKB-KW"/>
</dbReference>
<gene>
    <name evidence="9" type="ORF">GCM10023318_53610</name>
</gene>
<dbReference type="NCBIfam" id="TIGR00530">
    <property type="entry name" value="AGP_acyltrn"/>
    <property type="match status" value="1"/>
</dbReference>
<dbReference type="NCBIfam" id="TIGR01490">
    <property type="entry name" value="HAD-SF-IB-hyp1"/>
    <property type="match status" value="1"/>
</dbReference>
<dbReference type="SUPFAM" id="SSF56784">
    <property type="entry name" value="HAD-like"/>
    <property type="match status" value="1"/>
</dbReference>
<dbReference type="Gene3D" id="3.40.50.1000">
    <property type="entry name" value="HAD superfamily/HAD-like"/>
    <property type="match status" value="1"/>
</dbReference>
<keyword evidence="10" id="KW-1185">Reference proteome</keyword>
<dbReference type="PANTHER" id="PTHR10434:SF64">
    <property type="entry name" value="1-ACYL-SN-GLYCEROL-3-PHOSPHATE ACYLTRANSFERASE-RELATED"/>
    <property type="match status" value="1"/>
</dbReference>
<dbReference type="RefSeq" id="WP_345498878.1">
    <property type="nucleotide sequence ID" value="NZ_BAABJM010000007.1"/>
</dbReference>
<evidence type="ECO:0000256" key="4">
    <source>
        <dbReference type="ARBA" id="ARBA00022679"/>
    </source>
</evidence>
<dbReference type="InterPro" id="IPR006385">
    <property type="entry name" value="HAD_hydro_SerB1"/>
</dbReference>
<evidence type="ECO:0000256" key="1">
    <source>
        <dbReference type="ARBA" id="ARBA00005189"/>
    </source>
</evidence>
<keyword evidence="7" id="KW-1208">Phospholipid metabolism</keyword>
<protein>
    <recommendedName>
        <fullName evidence="7">1-acyl-sn-glycerol-3-phosphate acyltransferase</fullName>
        <ecNumber evidence="7">2.3.1.51</ecNumber>
    </recommendedName>
</protein>